<dbReference type="SUPFAM" id="SSF51905">
    <property type="entry name" value="FAD/NAD(P)-binding domain"/>
    <property type="match status" value="1"/>
</dbReference>
<dbReference type="PIRSF" id="PIRSF000137">
    <property type="entry name" value="Alcohol_oxidase"/>
    <property type="match status" value="1"/>
</dbReference>
<dbReference type="GeneID" id="38120350"/>
<feature type="binding site" evidence="4">
    <location>
        <begin position="40"/>
        <end position="41"/>
    </location>
    <ligand>
        <name>FAD</name>
        <dbReference type="ChEBI" id="CHEBI:57692"/>
    </ligand>
</feature>
<feature type="binding site" evidence="4">
    <location>
        <begin position="127"/>
        <end position="130"/>
    </location>
    <ligand>
        <name>FAD</name>
        <dbReference type="ChEBI" id="CHEBI:57692"/>
    </ligand>
</feature>
<sequence>MHPFAPLLAFLASFAVPSLALHHGPGINATYDYIVVGGGTSGLALAARLAEDPSISVAVVEAGGYYEEEGGPENVIPALCPFANTSTDPADSSPIDWNFDTLPLTDANSRVIRYARGKTLGGSSARNFMVYHRGTRGTYDQWAELTGDSSWSWESVLPYFKRGCTLTPPNEATRFPNTTVTYNDAACDPAGGPLHVTWPNYGDPFATWAAIGLEAIGMSPANDFNSGELNGTAWASNTIHPRRQIRESSETSYLRSALKTSTLAVYDHTMALRIDFEGLNAVGVQVKTAGKRYTLRARKEVIISAGAFQSPQLLMVSGIGPRSTLEPLGITVIADSPGVGQGMWDHPIFNVAYQVNVETMTRYQTDPEYAAQVMLEYESRREGPLTTPVPGILGWERLSESLLSAEAIEALAVFPDDWPMVEYISRGTGLLDPSDGSNGEQYAGIGTALVAPLSRGSISINSSSAEHPPLIDLGYLTHPVDREVAIAALKRTRQAFEASGVTVGDEYQPGPAVQTDEEILEYIRATISPVYHPAGTCVMGKATDRNAVVDSQARVIGVNNLRVVDASIFPALPPGHPQASCYMVAEKIADDILHGPSQ</sequence>
<organism evidence="7 8">
    <name type="scientific">Aspergillus mulundensis</name>
    <dbReference type="NCBI Taxonomy" id="1810919"/>
    <lineage>
        <taxon>Eukaryota</taxon>
        <taxon>Fungi</taxon>
        <taxon>Dikarya</taxon>
        <taxon>Ascomycota</taxon>
        <taxon>Pezizomycotina</taxon>
        <taxon>Eurotiomycetes</taxon>
        <taxon>Eurotiomycetidae</taxon>
        <taxon>Eurotiales</taxon>
        <taxon>Aspergillaceae</taxon>
        <taxon>Aspergillus</taxon>
        <taxon>Aspergillus subgen. Nidulantes</taxon>
    </lineage>
</organism>
<feature type="active site" description="Proton acceptor" evidence="3">
    <location>
        <position position="576"/>
    </location>
</feature>
<dbReference type="Gene3D" id="3.50.50.60">
    <property type="entry name" value="FAD/NAD(P)-binding domain"/>
    <property type="match status" value="1"/>
</dbReference>
<keyword evidence="5" id="KW-0732">Signal</keyword>
<dbReference type="PANTHER" id="PTHR11552">
    <property type="entry name" value="GLUCOSE-METHANOL-CHOLINE GMC OXIDOREDUCTASE"/>
    <property type="match status" value="1"/>
</dbReference>
<dbReference type="InterPro" id="IPR036188">
    <property type="entry name" value="FAD/NAD-bd_sf"/>
</dbReference>
<feature type="binding site" evidence="4">
    <location>
        <begin position="577"/>
        <end position="578"/>
    </location>
    <ligand>
        <name>FAD</name>
        <dbReference type="ChEBI" id="CHEBI:57692"/>
    </ligand>
</feature>
<dbReference type="GO" id="GO:0016614">
    <property type="term" value="F:oxidoreductase activity, acting on CH-OH group of donors"/>
    <property type="evidence" value="ECO:0007669"/>
    <property type="project" value="InterPro"/>
</dbReference>
<protein>
    <recommendedName>
        <fullName evidence="6">Glucose-methanol-choline oxidoreductase N-terminal domain-containing protein</fullName>
    </recommendedName>
</protein>
<dbReference type="Pfam" id="PF00732">
    <property type="entry name" value="GMC_oxred_N"/>
    <property type="match status" value="1"/>
</dbReference>
<evidence type="ECO:0000313" key="8">
    <source>
        <dbReference type="Proteomes" id="UP000256690"/>
    </source>
</evidence>
<dbReference type="Pfam" id="PF05199">
    <property type="entry name" value="GMC_oxred_C"/>
    <property type="match status" value="1"/>
</dbReference>
<dbReference type="Gene3D" id="3.30.560.10">
    <property type="entry name" value="Glucose Oxidase, domain 3"/>
    <property type="match status" value="1"/>
</dbReference>
<comment type="similarity">
    <text evidence="1">Belongs to the GMC oxidoreductase family.</text>
</comment>
<dbReference type="OrthoDB" id="269227at2759"/>
<reference evidence="7 8" key="1">
    <citation type="journal article" date="2018" name="IMA Fungus">
        <title>IMA Genome-F 9: Draft genome sequence of Annulohypoxylon stygium, Aspergillus mulundensis, Berkeleyomyces basicola (syn. Thielaviopsis basicola), Ceratocystis smalleyi, two Cercospora beticola strains, Coleophoma cylindrospora, Fusarium fracticaudum, Phialophora cf. hyalina, and Morchella septimelata.</title>
        <authorList>
            <person name="Wingfield B.D."/>
            <person name="Bills G.F."/>
            <person name="Dong Y."/>
            <person name="Huang W."/>
            <person name="Nel W.J."/>
            <person name="Swalarsk-Parry B.S."/>
            <person name="Vaghefi N."/>
            <person name="Wilken P.M."/>
            <person name="An Z."/>
            <person name="de Beer Z.W."/>
            <person name="De Vos L."/>
            <person name="Chen L."/>
            <person name="Duong T.A."/>
            <person name="Gao Y."/>
            <person name="Hammerbacher A."/>
            <person name="Kikkert J.R."/>
            <person name="Li Y."/>
            <person name="Li H."/>
            <person name="Li K."/>
            <person name="Li Q."/>
            <person name="Liu X."/>
            <person name="Ma X."/>
            <person name="Naidoo K."/>
            <person name="Pethybridge S.J."/>
            <person name="Sun J."/>
            <person name="Steenkamp E.T."/>
            <person name="van der Nest M.A."/>
            <person name="van Wyk S."/>
            <person name="Wingfield M.J."/>
            <person name="Xiong C."/>
            <person name="Yue Q."/>
            <person name="Zhang X."/>
        </authorList>
    </citation>
    <scope>NUCLEOTIDE SEQUENCE [LARGE SCALE GENOMIC DNA]</scope>
    <source>
        <strain evidence="7 8">DSM 5745</strain>
    </source>
</reference>
<dbReference type="PANTHER" id="PTHR11552:SF138">
    <property type="entry name" value="DEHYDROGENASE PKFF-RELATED"/>
    <property type="match status" value="1"/>
</dbReference>
<dbReference type="InterPro" id="IPR000172">
    <property type="entry name" value="GMC_OxRdtase_N"/>
</dbReference>
<evidence type="ECO:0000259" key="6">
    <source>
        <dbReference type="PROSITE" id="PS00624"/>
    </source>
</evidence>
<dbReference type="GO" id="GO:0044550">
    <property type="term" value="P:secondary metabolite biosynthetic process"/>
    <property type="evidence" value="ECO:0007669"/>
    <property type="project" value="TreeGrafter"/>
</dbReference>
<dbReference type="PROSITE" id="PS00624">
    <property type="entry name" value="GMC_OXRED_2"/>
    <property type="match status" value="1"/>
</dbReference>
<evidence type="ECO:0000256" key="3">
    <source>
        <dbReference type="PIRSR" id="PIRSR000137-1"/>
    </source>
</evidence>
<keyword evidence="4" id="KW-0274">FAD</keyword>
<keyword evidence="8" id="KW-1185">Reference proteome</keyword>
<dbReference type="EMBL" id="PVWQ01000014">
    <property type="protein sequence ID" value="RDW64569.1"/>
    <property type="molecule type" value="Genomic_DNA"/>
</dbReference>
<evidence type="ECO:0000256" key="5">
    <source>
        <dbReference type="SAM" id="SignalP"/>
    </source>
</evidence>
<dbReference type="Proteomes" id="UP000256690">
    <property type="component" value="Unassembled WGS sequence"/>
</dbReference>
<comment type="caution">
    <text evidence="7">The sequence shown here is derived from an EMBL/GenBank/DDBJ whole genome shotgun (WGS) entry which is preliminary data.</text>
</comment>
<comment type="cofactor">
    <cofactor evidence="4">
        <name>FAD</name>
        <dbReference type="ChEBI" id="CHEBI:57692"/>
    </cofactor>
</comment>
<proteinExistence type="inferred from homology"/>
<dbReference type="SUPFAM" id="SSF54373">
    <property type="entry name" value="FAD-linked reductases, C-terminal domain"/>
    <property type="match status" value="1"/>
</dbReference>
<evidence type="ECO:0000256" key="4">
    <source>
        <dbReference type="PIRSR" id="PIRSR000137-2"/>
    </source>
</evidence>
<keyword evidence="2" id="KW-0325">Glycoprotein</keyword>
<feature type="active site" description="Proton donor" evidence="3">
    <location>
        <position position="532"/>
    </location>
</feature>
<gene>
    <name evidence="7" type="ORF">DSM5745_09980</name>
</gene>
<evidence type="ECO:0000256" key="1">
    <source>
        <dbReference type="ARBA" id="ARBA00010790"/>
    </source>
</evidence>
<dbReference type="InterPro" id="IPR007867">
    <property type="entry name" value="GMC_OxRtase_C"/>
</dbReference>
<dbReference type="STRING" id="1810919.A0A3D8QRY0"/>
<keyword evidence="4" id="KW-0285">Flavoprotein</keyword>
<name>A0A3D8QRY0_9EURO</name>
<feature type="signal peptide" evidence="5">
    <location>
        <begin position="1"/>
        <end position="20"/>
    </location>
</feature>
<feature type="chain" id="PRO_5017822747" description="Glucose-methanol-choline oxidoreductase N-terminal domain-containing protein" evidence="5">
    <location>
        <begin position="21"/>
        <end position="598"/>
    </location>
</feature>
<evidence type="ECO:0000313" key="7">
    <source>
        <dbReference type="EMBL" id="RDW64569.1"/>
    </source>
</evidence>
<dbReference type="RefSeq" id="XP_026599728.1">
    <property type="nucleotide sequence ID" value="XM_026751996.1"/>
</dbReference>
<accession>A0A3D8QRY0</accession>
<dbReference type="AlphaFoldDB" id="A0A3D8QRY0"/>
<dbReference type="GO" id="GO:0050660">
    <property type="term" value="F:flavin adenine dinucleotide binding"/>
    <property type="evidence" value="ECO:0007669"/>
    <property type="project" value="InterPro"/>
</dbReference>
<dbReference type="InterPro" id="IPR012132">
    <property type="entry name" value="GMC_OxRdtase"/>
</dbReference>
<evidence type="ECO:0000256" key="2">
    <source>
        <dbReference type="ARBA" id="ARBA00023180"/>
    </source>
</evidence>
<feature type="domain" description="Glucose-methanol-choline oxidoreductase N-terminal" evidence="6">
    <location>
        <begin position="306"/>
        <end position="320"/>
    </location>
</feature>